<dbReference type="InterPro" id="IPR002549">
    <property type="entry name" value="AI-2E-like"/>
</dbReference>
<evidence type="ECO:0000313" key="9">
    <source>
        <dbReference type="Proteomes" id="UP000005953"/>
    </source>
</evidence>
<evidence type="ECO:0000256" key="1">
    <source>
        <dbReference type="ARBA" id="ARBA00004141"/>
    </source>
</evidence>
<dbReference type="PANTHER" id="PTHR21716:SF64">
    <property type="entry name" value="AI-2 TRANSPORT PROTEIN TQSA"/>
    <property type="match status" value="1"/>
</dbReference>
<feature type="transmembrane region" description="Helical" evidence="7">
    <location>
        <begin position="148"/>
        <end position="169"/>
    </location>
</feature>
<dbReference type="RefSeq" id="WP_008043749.1">
    <property type="nucleotide sequence ID" value="NZ_CH724150.1"/>
</dbReference>
<evidence type="ECO:0000256" key="3">
    <source>
        <dbReference type="ARBA" id="ARBA00022692"/>
    </source>
</evidence>
<evidence type="ECO:0000256" key="6">
    <source>
        <dbReference type="SAM" id="MobiDB-lite"/>
    </source>
</evidence>
<dbReference type="EMBL" id="AAOE01000013">
    <property type="protein sequence ID" value="EAR09055.1"/>
    <property type="molecule type" value="Genomic_DNA"/>
</dbReference>
<dbReference type="GO" id="GO:0016020">
    <property type="term" value="C:membrane"/>
    <property type="evidence" value="ECO:0007669"/>
    <property type="project" value="UniProtKB-SubCell"/>
</dbReference>
<comment type="caution">
    <text evidence="8">The sequence shown here is derived from an EMBL/GenBank/DDBJ whole genome shotgun (WGS) entry which is preliminary data.</text>
</comment>
<keyword evidence="9" id="KW-1185">Reference proteome</keyword>
<comment type="subcellular location">
    <subcellularLocation>
        <location evidence="1">Membrane</location>
        <topology evidence="1">Multi-pass membrane protein</topology>
    </subcellularLocation>
</comment>
<evidence type="ECO:0000256" key="2">
    <source>
        <dbReference type="ARBA" id="ARBA00009773"/>
    </source>
</evidence>
<evidence type="ECO:0000256" key="5">
    <source>
        <dbReference type="ARBA" id="ARBA00023136"/>
    </source>
</evidence>
<feature type="transmembrane region" description="Helical" evidence="7">
    <location>
        <begin position="60"/>
        <end position="83"/>
    </location>
</feature>
<protein>
    <submittedName>
        <fullName evidence="8">Permease, putative</fullName>
    </submittedName>
</protein>
<dbReference type="STRING" id="314283.MED297_16973"/>
<dbReference type="PANTHER" id="PTHR21716">
    <property type="entry name" value="TRANSMEMBRANE PROTEIN"/>
    <property type="match status" value="1"/>
</dbReference>
<feature type="region of interest" description="Disordered" evidence="6">
    <location>
        <begin position="349"/>
        <end position="391"/>
    </location>
</feature>
<feature type="compositionally biased region" description="Acidic residues" evidence="6">
    <location>
        <begin position="354"/>
        <end position="373"/>
    </location>
</feature>
<dbReference type="AlphaFoldDB" id="A4BFG0"/>
<keyword evidence="3 7" id="KW-0812">Transmembrane</keyword>
<reference evidence="8 9" key="1">
    <citation type="submission" date="2006-02" db="EMBL/GenBank/DDBJ databases">
        <authorList>
            <person name="Pinhassi J."/>
            <person name="Pedros-Alio C."/>
            <person name="Ferriera S."/>
            <person name="Johnson J."/>
            <person name="Kravitz S."/>
            <person name="Halpern A."/>
            <person name="Remington K."/>
            <person name="Beeson K."/>
            <person name="Tran B."/>
            <person name="Rogers Y.-H."/>
            <person name="Friedman R."/>
            <person name="Venter J.C."/>
        </authorList>
    </citation>
    <scope>NUCLEOTIDE SEQUENCE [LARGE SCALE GENOMIC DNA]</scope>
    <source>
        <strain evidence="8 9">MED297</strain>
    </source>
</reference>
<feature type="transmembrane region" description="Helical" evidence="7">
    <location>
        <begin position="304"/>
        <end position="335"/>
    </location>
</feature>
<feature type="transmembrane region" description="Helical" evidence="7">
    <location>
        <begin position="217"/>
        <end position="238"/>
    </location>
</feature>
<dbReference type="Proteomes" id="UP000005953">
    <property type="component" value="Unassembled WGS sequence"/>
</dbReference>
<accession>A4BFG0</accession>
<feature type="transmembrane region" description="Helical" evidence="7">
    <location>
        <begin position="244"/>
        <end position="263"/>
    </location>
</feature>
<comment type="similarity">
    <text evidence="2">Belongs to the autoinducer-2 exporter (AI-2E) (TC 2.A.86) family.</text>
</comment>
<keyword evidence="5 7" id="KW-0472">Membrane</keyword>
<dbReference type="Pfam" id="PF01594">
    <property type="entry name" value="AI-2E_transport"/>
    <property type="match status" value="1"/>
</dbReference>
<evidence type="ECO:0000313" key="8">
    <source>
        <dbReference type="EMBL" id="EAR09055.1"/>
    </source>
</evidence>
<keyword evidence="4 7" id="KW-1133">Transmembrane helix</keyword>
<evidence type="ECO:0000256" key="7">
    <source>
        <dbReference type="SAM" id="Phobius"/>
    </source>
</evidence>
<proteinExistence type="inferred from homology"/>
<sequence>MQITDSQKWLVLASLVLLFWLITLLSPILSPFLTALLLAYLGDPLVDKLEEWKLSRTQGVVVTFLVLALIFALAALLVIPALIQQIDDLIKLVPQGVAWIKNEATPYLEQRFDIDLYEFDWAWLSAKLDWGATGNVVRSVLANLTQSGLAMVSFIGNLVLIPVVTFYLLRDWDLLVERVGALIPRYYIANVSSLAQQCHETLGAFFRGQLLVMLAQGIIYSIGLMAIGLDLGLLVGMLAGLASIVPYLGAIIGIGAGLFAAWFQFGDLLHLVLVLVVFGVGQTLEGTVLTPKLVGDRIGLHPVAVIFAVLAGGQLFGFVGILLALPAAAVIMVLLRQVHSNYRLSSLYGSDPQEQTEGEDYTAQDVYAESDDNTVDKQPSEPGTDDAEKDR</sequence>
<name>A4BFG0_9GAMM</name>
<dbReference type="GO" id="GO:0055085">
    <property type="term" value="P:transmembrane transport"/>
    <property type="evidence" value="ECO:0007669"/>
    <property type="project" value="TreeGrafter"/>
</dbReference>
<gene>
    <name evidence="8" type="ORF">MED297_16973</name>
</gene>
<feature type="transmembrane region" description="Helical" evidence="7">
    <location>
        <begin position="12"/>
        <end position="39"/>
    </location>
</feature>
<organism evidence="8 9">
    <name type="scientific">Reinekea blandensis MED297</name>
    <dbReference type="NCBI Taxonomy" id="314283"/>
    <lineage>
        <taxon>Bacteria</taxon>
        <taxon>Pseudomonadati</taxon>
        <taxon>Pseudomonadota</taxon>
        <taxon>Gammaproteobacteria</taxon>
        <taxon>Oceanospirillales</taxon>
        <taxon>Saccharospirillaceae</taxon>
        <taxon>Reinekea</taxon>
    </lineage>
</organism>
<feature type="transmembrane region" description="Helical" evidence="7">
    <location>
        <begin position="268"/>
        <end position="284"/>
    </location>
</feature>
<dbReference type="HOGENOM" id="CLU_031275_8_0_6"/>
<evidence type="ECO:0000256" key="4">
    <source>
        <dbReference type="ARBA" id="ARBA00022989"/>
    </source>
</evidence>